<dbReference type="InterPro" id="IPR035965">
    <property type="entry name" value="PAS-like_dom_sf"/>
</dbReference>
<accession>A0AAP2Z210</accession>
<feature type="domain" description="PAS" evidence="17">
    <location>
        <begin position="458"/>
        <end position="531"/>
    </location>
</feature>
<dbReference type="InterPro" id="IPR005467">
    <property type="entry name" value="His_kinase_dom"/>
</dbReference>
<reference evidence="19" key="1">
    <citation type="submission" date="2022-09" db="EMBL/GenBank/DDBJ databases">
        <title>Enrichment on poylsaccharides allowed isolation of novel metabolic and taxonomic groups of Haloarchaea.</title>
        <authorList>
            <person name="Sorokin D.Y."/>
            <person name="Elcheninov A.G."/>
            <person name="Khizhniak T.V."/>
            <person name="Kolganova T.V."/>
            <person name="Kublanov I.V."/>
        </authorList>
    </citation>
    <scope>NUCLEOTIDE SEQUENCE</scope>
    <source>
        <strain evidence="19">AArc-xg1-1</strain>
    </source>
</reference>
<sequence length="1198" mass="133150">MRSTRVHVVASGLEDTDPLFESFDTVRVTTASDAAALVEAGTDCVVVDGSREDRGLAIIDAVRAVDRSVPVVLTTADPNGCVAAAGTRAGATEYVVRNVPDEPSLVDRVGALVADRSVMRSGPDPDPDLDSSDERTRGGPEPEPEPAECERGRTRELERRTEVLGRLQDIISEPGTSFADRLDRLLVAGRSSLDVEYAALSRIDGDQYEFVVVSGEDDAIEAGDTLALSESYCDRIVHSGESLGFRSVTEQRPGLVEHDAFEQLGISCFLGAPVRVGDGTGTDTDTDTDTDSNLWGTLCFFSRRDRSESFTEWERTVVELLADWIGHELEHERRRREIEQTHESLERAVERIDDAFFALDEEWRFTFVNEQVGALIRTDPADLLEKRLWDVFPKLVGTTFEEQYRRAMDEQESVTFEEYFPPLEGWFEVVAYPSESGLSVSVSDVTERKEMERELRESEAKFRQFTENLEEVVWMSSVEIDEIHYVNPAYEDLWGRSRQSVYDDPMSFLEGIHPDDRQQVLETIPRRARGEYDEEFRVVRPDGTVRWVRDRATPIHDEDGAVFRVVGIAEDITERKVRERELKRYERIIETIGDGVVIVDADQRVAHVNEACTDILGIECDDLIGTHASSLVDDETWDEWTTVARKMAAGERTHATIETDLPTEDGTVPVEAHATVLTAADRDEDEFVWIGRDITERREREQTVRRLLETTQALFACEGPEDVANVVVDAASEVFGYEYVGVRLYDAETDCLVLEAATDSVFEDVTDRDHVAVEPGTSPTVEAFTRGEAVVIDDIRTASPHDYGKLRGAMCIPLADAGVLAVGSPTDGAFDHADVQLAQLLTTSAGAALESATRQAALVRHEQVLETVEGMVYAVDDEATFTIVTEPFAARLGYDRETLLGEHVSIVLEDEDIDRGTETIRQLLADPRRESTTFETTFHTADGDEFPAEIEISLLPSDGTFRGTVGAVRDITERKERERYLQVLNRVLRHNLRNDLTVVLGYADRLANEVDDELVQAATTLYETAADLADLSEDAKRIEHVLRRGRVDGRPVSVAAVATDVLERSGDGWADASIDLDVPDDVAVRADDQLSAVLASLVDNAVEHTPHEEPRVRIRARADVDTVTLSVEDDGPGIPRHEREIITGDRDITQLSHGSGLGLWLVRWIVDSYGGEVAFHRSELGGSRVAVTLERARLEASS</sequence>
<dbReference type="InterPro" id="IPR001610">
    <property type="entry name" value="PAC"/>
</dbReference>
<evidence type="ECO:0000256" key="2">
    <source>
        <dbReference type="ARBA" id="ARBA00004429"/>
    </source>
</evidence>
<evidence type="ECO:0000256" key="13">
    <source>
        <dbReference type="ARBA" id="ARBA00023136"/>
    </source>
</evidence>
<dbReference type="Pfam" id="PF13185">
    <property type="entry name" value="GAF_2"/>
    <property type="match status" value="1"/>
</dbReference>
<evidence type="ECO:0000256" key="14">
    <source>
        <dbReference type="SAM" id="Coils"/>
    </source>
</evidence>
<keyword evidence="6" id="KW-0597">Phosphoprotein</keyword>
<dbReference type="SMART" id="SM00086">
    <property type="entry name" value="PAC"/>
    <property type="match status" value="3"/>
</dbReference>
<comment type="subcellular location">
    <subcellularLocation>
        <location evidence="2">Cell inner membrane</location>
        <topology evidence="2">Multi-pass membrane protein</topology>
    </subcellularLocation>
</comment>
<dbReference type="SUPFAM" id="SSF55785">
    <property type="entry name" value="PYP-like sensor domain (PAS domain)"/>
    <property type="match status" value="4"/>
</dbReference>
<keyword evidence="12" id="KW-1133">Transmembrane helix</keyword>
<dbReference type="InterPro" id="IPR003018">
    <property type="entry name" value="GAF"/>
</dbReference>
<dbReference type="InterPro" id="IPR052162">
    <property type="entry name" value="Sensor_kinase/Photoreceptor"/>
</dbReference>
<dbReference type="NCBIfam" id="TIGR00229">
    <property type="entry name" value="sensory_box"/>
    <property type="match status" value="4"/>
</dbReference>
<proteinExistence type="predicted"/>
<keyword evidence="11" id="KW-0418">Kinase</keyword>
<evidence type="ECO:0000259" key="16">
    <source>
        <dbReference type="PROSITE" id="PS50109"/>
    </source>
</evidence>
<keyword evidence="7" id="KW-0808">Transferase</keyword>
<dbReference type="Pfam" id="PF02518">
    <property type="entry name" value="HATPase_c"/>
    <property type="match status" value="1"/>
</dbReference>
<evidence type="ECO:0000256" key="6">
    <source>
        <dbReference type="ARBA" id="ARBA00022553"/>
    </source>
</evidence>
<dbReference type="FunFam" id="2.10.70.100:FF:000001">
    <property type="entry name" value="Sensory transduction histidine kinase"/>
    <property type="match status" value="1"/>
</dbReference>
<keyword evidence="8" id="KW-0812">Transmembrane</keyword>
<dbReference type="PROSITE" id="PS50109">
    <property type="entry name" value="HIS_KIN"/>
    <property type="match status" value="1"/>
</dbReference>
<evidence type="ECO:0000256" key="12">
    <source>
        <dbReference type="ARBA" id="ARBA00022989"/>
    </source>
</evidence>
<evidence type="ECO:0000256" key="1">
    <source>
        <dbReference type="ARBA" id="ARBA00000085"/>
    </source>
</evidence>
<evidence type="ECO:0000256" key="3">
    <source>
        <dbReference type="ARBA" id="ARBA00012438"/>
    </source>
</evidence>
<dbReference type="Pfam" id="PF01590">
    <property type="entry name" value="GAF"/>
    <property type="match status" value="1"/>
</dbReference>
<feature type="domain" description="PAC" evidence="18">
    <location>
        <begin position="532"/>
        <end position="584"/>
    </location>
</feature>
<dbReference type="PROSITE" id="PS50112">
    <property type="entry name" value="PAS"/>
    <property type="match status" value="4"/>
</dbReference>
<dbReference type="PANTHER" id="PTHR43304:SF1">
    <property type="entry name" value="PAC DOMAIN-CONTAINING PROTEIN"/>
    <property type="match status" value="1"/>
</dbReference>
<keyword evidence="14" id="KW-0175">Coiled coil</keyword>
<dbReference type="Gene3D" id="3.30.450.40">
    <property type="match status" value="2"/>
</dbReference>
<evidence type="ECO:0000256" key="9">
    <source>
        <dbReference type="ARBA" id="ARBA00022737"/>
    </source>
</evidence>
<dbReference type="Gene3D" id="3.40.50.2300">
    <property type="match status" value="1"/>
</dbReference>
<comment type="caution">
    <text evidence="19">The sequence shown here is derived from an EMBL/GenBank/DDBJ whole genome shotgun (WGS) entry which is preliminary data.</text>
</comment>
<feature type="region of interest" description="Disordered" evidence="15">
    <location>
        <begin position="116"/>
        <end position="156"/>
    </location>
</feature>
<dbReference type="PROSITE" id="PS50113">
    <property type="entry name" value="PAC"/>
    <property type="match status" value="2"/>
</dbReference>
<dbReference type="InterPro" id="IPR000700">
    <property type="entry name" value="PAS-assoc_C"/>
</dbReference>
<organism evidence="19 20">
    <name type="scientific">Natronoglomus mannanivorans</name>
    <dbReference type="NCBI Taxonomy" id="2979990"/>
    <lineage>
        <taxon>Archaea</taxon>
        <taxon>Methanobacteriati</taxon>
        <taxon>Methanobacteriota</taxon>
        <taxon>Stenosarchaea group</taxon>
        <taxon>Halobacteria</taxon>
        <taxon>Halobacteriales</taxon>
        <taxon>Natrialbaceae</taxon>
        <taxon>Natronoglomus</taxon>
    </lineage>
</organism>
<gene>
    <name evidence="19" type="ORF">OB960_20510</name>
</gene>
<feature type="domain" description="PAS" evidence="17">
    <location>
        <begin position="341"/>
        <end position="411"/>
    </location>
</feature>
<dbReference type="SMART" id="SM00091">
    <property type="entry name" value="PAS"/>
    <property type="match status" value="4"/>
</dbReference>
<evidence type="ECO:0000313" key="20">
    <source>
        <dbReference type="Proteomes" id="UP001321018"/>
    </source>
</evidence>
<evidence type="ECO:0000256" key="5">
    <source>
        <dbReference type="ARBA" id="ARBA00022519"/>
    </source>
</evidence>
<dbReference type="PANTHER" id="PTHR43304">
    <property type="entry name" value="PHYTOCHROME-LIKE PROTEIN CPH1"/>
    <property type="match status" value="1"/>
</dbReference>
<evidence type="ECO:0000256" key="4">
    <source>
        <dbReference type="ARBA" id="ARBA00022475"/>
    </source>
</evidence>
<dbReference type="Pfam" id="PF08447">
    <property type="entry name" value="PAS_3"/>
    <property type="match status" value="1"/>
</dbReference>
<dbReference type="SUPFAM" id="SSF55781">
    <property type="entry name" value="GAF domain-like"/>
    <property type="match status" value="2"/>
</dbReference>
<keyword evidence="9" id="KW-0677">Repeat</keyword>
<dbReference type="GO" id="GO:0005886">
    <property type="term" value="C:plasma membrane"/>
    <property type="evidence" value="ECO:0007669"/>
    <property type="project" value="UniProtKB-SubCell"/>
</dbReference>
<dbReference type="InterPro" id="IPR000014">
    <property type="entry name" value="PAS"/>
</dbReference>
<evidence type="ECO:0000256" key="7">
    <source>
        <dbReference type="ARBA" id="ARBA00022679"/>
    </source>
</evidence>
<dbReference type="EC" id="2.7.13.3" evidence="3"/>
<dbReference type="CDD" id="cd00130">
    <property type="entry name" value="PAS"/>
    <property type="match status" value="4"/>
</dbReference>
<dbReference type="SUPFAM" id="SSF55874">
    <property type="entry name" value="ATPase domain of HSP90 chaperone/DNA topoisomerase II/histidine kinase"/>
    <property type="match status" value="1"/>
</dbReference>
<dbReference type="CDD" id="cd00075">
    <property type="entry name" value="HATPase"/>
    <property type="match status" value="1"/>
</dbReference>
<dbReference type="Gene3D" id="3.30.450.20">
    <property type="entry name" value="PAS domain"/>
    <property type="match status" value="4"/>
</dbReference>
<feature type="domain" description="PAC" evidence="18">
    <location>
        <begin position="932"/>
        <end position="983"/>
    </location>
</feature>
<name>A0AAP2Z210_9EURY</name>
<dbReference type="AlphaFoldDB" id="A0AAP2Z210"/>
<keyword evidence="5" id="KW-0997">Cell inner membrane</keyword>
<dbReference type="SMART" id="SM00387">
    <property type="entry name" value="HATPase_c"/>
    <property type="match status" value="1"/>
</dbReference>
<dbReference type="EMBL" id="JAOPKA010000018">
    <property type="protein sequence ID" value="MCU4743771.1"/>
    <property type="molecule type" value="Genomic_DNA"/>
</dbReference>
<dbReference type="InterPro" id="IPR013656">
    <property type="entry name" value="PAS_4"/>
</dbReference>
<dbReference type="SMART" id="SM00065">
    <property type="entry name" value="GAF"/>
    <property type="match status" value="2"/>
</dbReference>
<dbReference type="RefSeq" id="WP_338005585.1">
    <property type="nucleotide sequence ID" value="NZ_JAOPKA010000018.1"/>
</dbReference>
<evidence type="ECO:0000259" key="18">
    <source>
        <dbReference type="PROSITE" id="PS50113"/>
    </source>
</evidence>
<dbReference type="PRINTS" id="PR00344">
    <property type="entry name" value="BCTRLSENSOR"/>
</dbReference>
<dbReference type="Pfam" id="PF13426">
    <property type="entry name" value="PAS_9"/>
    <property type="match status" value="1"/>
</dbReference>
<dbReference type="GO" id="GO:0000166">
    <property type="term" value="F:nucleotide binding"/>
    <property type="evidence" value="ECO:0007669"/>
    <property type="project" value="UniProtKB-KW"/>
</dbReference>
<evidence type="ECO:0000256" key="10">
    <source>
        <dbReference type="ARBA" id="ARBA00022741"/>
    </source>
</evidence>
<evidence type="ECO:0000256" key="11">
    <source>
        <dbReference type="ARBA" id="ARBA00022777"/>
    </source>
</evidence>
<protein>
    <recommendedName>
        <fullName evidence="3">histidine kinase</fullName>
        <ecNumber evidence="3">2.7.13.3</ecNumber>
    </recommendedName>
</protein>
<evidence type="ECO:0000256" key="15">
    <source>
        <dbReference type="SAM" id="MobiDB-lite"/>
    </source>
</evidence>
<dbReference type="InterPro" id="IPR029016">
    <property type="entry name" value="GAF-like_dom_sf"/>
</dbReference>
<keyword evidence="10" id="KW-0547">Nucleotide-binding</keyword>
<evidence type="ECO:0000313" key="19">
    <source>
        <dbReference type="EMBL" id="MCU4743771.1"/>
    </source>
</evidence>
<keyword evidence="13" id="KW-0472">Membrane</keyword>
<feature type="domain" description="PAS" evidence="17">
    <location>
        <begin position="857"/>
        <end position="927"/>
    </location>
</feature>
<dbReference type="InterPro" id="IPR036890">
    <property type="entry name" value="HATPase_C_sf"/>
</dbReference>
<feature type="coiled-coil region" evidence="14">
    <location>
        <begin position="328"/>
        <end position="355"/>
    </location>
</feature>
<dbReference type="InterPro" id="IPR003594">
    <property type="entry name" value="HATPase_dom"/>
</dbReference>
<dbReference type="Proteomes" id="UP001321018">
    <property type="component" value="Unassembled WGS sequence"/>
</dbReference>
<evidence type="ECO:0000259" key="17">
    <source>
        <dbReference type="PROSITE" id="PS50112"/>
    </source>
</evidence>
<dbReference type="Pfam" id="PF08448">
    <property type="entry name" value="PAS_4"/>
    <property type="match status" value="2"/>
</dbReference>
<keyword evidence="4" id="KW-1003">Cell membrane</keyword>
<evidence type="ECO:0000256" key="8">
    <source>
        <dbReference type="ARBA" id="ARBA00022692"/>
    </source>
</evidence>
<feature type="domain" description="Histidine kinase" evidence="16">
    <location>
        <begin position="987"/>
        <end position="1193"/>
    </location>
</feature>
<comment type="catalytic activity">
    <reaction evidence="1">
        <text>ATP + protein L-histidine = ADP + protein N-phospho-L-histidine.</text>
        <dbReference type="EC" id="2.7.13.3"/>
    </reaction>
</comment>
<dbReference type="Gene3D" id="3.30.565.10">
    <property type="entry name" value="Histidine kinase-like ATPase, C-terminal domain"/>
    <property type="match status" value="1"/>
</dbReference>
<dbReference type="InterPro" id="IPR013655">
    <property type="entry name" value="PAS_fold_3"/>
</dbReference>
<feature type="domain" description="PAS" evidence="17">
    <location>
        <begin position="581"/>
        <end position="625"/>
    </location>
</feature>
<dbReference type="GO" id="GO:0004673">
    <property type="term" value="F:protein histidine kinase activity"/>
    <property type="evidence" value="ECO:0007669"/>
    <property type="project" value="UniProtKB-EC"/>
</dbReference>
<dbReference type="InterPro" id="IPR004358">
    <property type="entry name" value="Sig_transdc_His_kin-like_C"/>
</dbReference>